<sequence>MCCTRSTAANLLFRPTEMALYVEFGMYEVDSDRWKSSMVLEGAKLKPKCGWNLIKLNWKRFASILAYPPPPQGPYTAPPPAGYPMQDGHGYPQQAPPPVETKDRGDGFWKGCCAALCCCCVLDMCF</sequence>
<evidence type="ECO:0000256" key="4">
    <source>
        <dbReference type="ARBA" id="ARBA00022989"/>
    </source>
</evidence>
<protein>
    <recommendedName>
        <fullName evidence="7">Cysteine-rich transmembrane domain-containing protein</fullName>
    </recommendedName>
</protein>
<feature type="domain" description="Cysteine-rich transmembrane" evidence="7">
    <location>
        <begin position="90"/>
        <end position="126"/>
    </location>
</feature>
<reference evidence="8 9" key="1">
    <citation type="submission" date="2020-04" db="EMBL/GenBank/DDBJ databases">
        <title>Plant Genome Project.</title>
        <authorList>
            <person name="Zhang R.-G."/>
        </authorList>
    </citation>
    <scope>NUCLEOTIDE SEQUENCE [LARGE SCALE GENOMIC DNA]</scope>
    <source>
        <strain evidence="8">YNK0</strain>
        <tissue evidence="8">Leaf</tissue>
    </source>
</reference>
<proteinExistence type="inferred from homology"/>
<keyword evidence="4" id="KW-1133">Transmembrane helix</keyword>
<evidence type="ECO:0000259" key="7">
    <source>
        <dbReference type="Pfam" id="PF12734"/>
    </source>
</evidence>
<organism evidence="8 9">
    <name type="scientific">Tetracentron sinense</name>
    <name type="common">Spur-leaf</name>
    <dbReference type="NCBI Taxonomy" id="13715"/>
    <lineage>
        <taxon>Eukaryota</taxon>
        <taxon>Viridiplantae</taxon>
        <taxon>Streptophyta</taxon>
        <taxon>Embryophyta</taxon>
        <taxon>Tracheophyta</taxon>
        <taxon>Spermatophyta</taxon>
        <taxon>Magnoliopsida</taxon>
        <taxon>Trochodendrales</taxon>
        <taxon>Trochodendraceae</taxon>
        <taxon>Tetracentron</taxon>
    </lineage>
</organism>
<dbReference type="GO" id="GO:0005886">
    <property type="term" value="C:plasma membrane"/>
    <property type="evidence" value="ECO:0007669"/>
    <property type="project" value="InterPro"/>
</dbReference>
<feature type="region of interest" description="Disordered" evidence="6">
    <location>
        <begin position="73"/>
        <end position="100"/>
    </location>
</feature>
<dbReference type="PANTHER" id="PTHR31568:SF122">
    <property type="entry name" value="PROTEIN CYSTEINE-RICH TRANSMEMBRANE MODULE 9"/>
    <property type="match status" value="1"/>
</dbReference>
<keyword evidence="5" id="KW-0472">Membrane</keyword>
<comment type="subcellular location">
    <subcellularLocation>
        <location evidence="1">Membrane</location>
        <topology evidence="1">Single-pass membrane protein</topology>
    </subcellularLocation>
</comment>
<keyword evidence="9" id="KW-1185">Reference proteome</keyword>
<evidence type="ECO:0000313" key="8">
    <source>
        <dbReference type="EMBL" id="KAF8412713.1"/>
    </source>
</evidence>
<dbReference type="AlphaFoldDB" id="A0A835DRB9"/>
<evidence type="ECO:0000313" key="9">
    <source>
        <dbReference type="Proteomes" id="UP000655225"/>
    </source>
</evidence>
<dbReference type="InterPro" id="IPR028144">
    <property type="entry name" value="CYSTM_dom"/>
</dbReference>
<dbReference type="OrthoDB" id="785836at2759"/>
<evidence type="ECO:0000256" key="6">
    <source>
        <dbReference type="SAM" id="MobiDB-lite"/>
    </source>
</evidence>
<gene>
    <name evidence="8" type="ORF">HHK36_000682</name>
</gene>
<name>A0A835DRB9_TETSI</name>
<dbReference type="EMBL" id="JABCRI010000001">
    <property type="protein sequence ID" value="KAF8412713.1"/>
    <property type="molecule type" value="Genomic_DNA"/>
</dbReference>
<dbReference type="InterPro" id="IPR044850">
    <property type="entry name" value="WIH1-like"/>
</dbReference>
<comment type="similarity">
    <text evidence="2">Belongs to the CYSTM1 family.</text>
</comment>
<evidence type="ECO:0000256" key="2">
    <source>
        <dbReference type="ARBA" id="ARBA00009444"/>
    </source>
</evidence>
<dbReference type="PANTHER" id="PTHR31568">
    <property type="entry name" value="RCG49325, ISOFORM CRA_A"/>
    <property type="match status" value="1"/>
</dbReference>
<evidence type="ECO:0000256" key="3">
    <source>
        <dbReference type="ARBA" id="ARBA00022692"/>
    </source>
</evidence>
<comment type="caution">
    <text evidence="8">The sequence shown here is derived from an EMBL/GenBank/DDBJ whole genome shotgun (WGS) entry which is preliminary data.</text>
</comment>
<evidence type="ECO:0000256" key="5">
    <source>
        <dbReference type="ARBA" id="ARBA00023136"/>
    </source>
</evidence>
<dbReference type="Pfam" id="PF12734">
    <property type="entry name" value="CYSTM"/>
    <property type="match status" value="1"/>
</dbReference>
<feature type="compositionally biased region" description="Pro residues" evidence="6">
    <location>
        <begin position="73"/>
        <end position="82"/>
    </location>
</feature>
<keyword evidence="3" id="KW-0812">Transmembrane</keyword>
<evidence type="ECO:0000256" key="1">
    <source>
        <dbReference type="ARBA" id="ARBA00004167"/>
    </source>
</evidence>
<accession>A0A835DRB9</accession>
<dbReference type="Proteomes" id="UP000655225">
    <property type="component" value="Unassembled WGS sequence"/>
</dbReference>